<organism evidence="2 3">
    <name type="scientific">Winogradskya consettensis</name>
    <dbReference type="NCBI Taxonomy" id="113560"/>
    <lineage>
        <taxon>Bacteria</taxon>
        <taxon>Bacillati</taxon>
        <taxon>Actinomycetota</taxon>
        <taxon>Actinomycetes</taxon>
        <taxon>Micromonosporales</taxon>
        <taxon>Micromonosporaceae</taxon>
        <taxon>Winogradskya</taxon>
    </lineage>
</organism>
<evidence type="ECO:0000313" key="2">
    <source>
        <dbReference type="EMBL" id="GIM82798.1"/>
    </source>
</evidence>
<dbReference type="EMBL" id="BOQP01000052">
    <property type="protein sequence ID" value="GIM82798.1"/>
    <property type="molecule type" value="Genomic_DNA"/>
</dbReference>
<comment type="caution">
    <text evidence="2">The sequence shown here is derived from an EMBL/GenBank/DDBJ whole genome shotgun (WGS) entry which is preliminary data.</text>
</comment>
<reference evidence="2" key="1">
    <citation type="submission" date="2021-03" db="EMBL/GenBank/DDBJ databases">
        <title>Whole genome shotgun sequence of Actinoplanes consettensis NBRC 14913.</title>
        <authorList>
            <person name="Komaki H."/>
            <person name="Tamura T."/>
        </authorList>
    </citation>
    <scope>NUCLEOTIDE SEQUENCE</scope>
    <source>
        <strain evidence="2">NBRC 14913</strain>
    </source>
</reference>
<name>A0A919VYH0_9ACTN</name>
<evidence type="ECO:0000256" key="1">
    <source>
        <dbReference type="SAM" id="Phobius"/>
    </source>
</evidence>
<keyword evidence="1" id="KW-0472">Membrane</keyword>
<dbReference type="AlphaFoldDB" id="A0A919VYH0"/>
<gene>
    <name evidence="2" type="ORF">Aco04nite_83320</name>
</gene>
<keyword evidence="1" id="KW-1133">Transmembrane helix</keyword>
<dbReference type="Proteomes" id="UP000680865">
    <property type="component" value="Unassembled WGS sequence"/>
</dbReference>
<evidence type="ECO:0008006" key="4">
    <source>
        <dbReference type="Google" id="ProtNLM"/>
    </source>
</evidence>
<sequence length="123" mass="12920">MHQLIVGLPGPSRPGPQAPGPCFPGSGLAALRSIALRSTALRSAAVRFAALCWAGFRAVGSRQVITRSTRLRLAGFRKDEGMSTVEYAVGTLAAAGLAIVLYEVLTSSAIKQRLTDTILEALK</sequence>
<feature type="transmembrane region" description="Helical" evidence="1">
    <location>
        <begin position="87"/>
        <end position="105"/>
    </location>
</feature>
<proteinExistence type="predicted"/>
<evidence type="ECO:0000313" key="3">
    <source>
        <dbReference type="Proteomes" id="UP000680865"/>
    </source>
</evidence>
<protein>
    <recommendedName>
        <fullName evidence="4">DUF4244 domain-containing protein</fullName>
    </recommendedName>
</protein>
<keyword evidence="3" id="KW-1185">Reference proteome</keyword>
<keyword evidence="1" id="KW-0812">Transmembrane</keyword>
<dbReference type="Pfam" id="PF14029">
    <property type="entry name" value="DUF4244"/>
    <property type="match status" value="1"/>
</dbReference>
<accession>A0A919VYH0</accession>
<dbReference type="InterPro" id="IPR025338">
    <property type="entry name" value="DUF4244"/>
</dbReference>